<dbReference type="EMBL" id="JRLF01000013">
    <property type="protein sequence ID" value="KQB38900.1"/>
    <property type="molecule type" value="Genomic_DNA"/>
</dbReference>
<reference evidence="1 2" key="1">
    <citation type="submission" date="2014-09" db="EMBL/GenBank/DDBJ databases">
        <title>Genome sequence of Flavobacterium aquidurense RC62.</title>
        <authorList>
            <person name="Kim J.F."/>
            <person name="Kwak M.-J."/>
        </authorList>
    </citation>
    <scope>NUCLEOTIDE SEQUENCE [LARGE SCALE GENOMIC DNA]</scope>
    <source>
        <strain evidence="1 2">RC62</strain>
    </source>
</reference>
<name>A0A0N8VMC0_9FLAO</name>
<organism evidence="1 2">
    <name type="scientific">Flavobacterium aquidurense</name>
    <dbReference type="NCBI Taxonomy" id="362413"/>
    <lineage>
        <taxon>Bacteria</taxon>
        <taxon>Pseudomonadati</taxon>
        <taxon>Bacteroidota</taxon>
        <taxon>Flavobacteriia</taxon>
        <taxon>Flavobacteriales</taxon>
        <taxon>Flavobacteriaceae</taxon>
        <taxon>Flavobacterium</taxon>
    </lineage>
</organism>
<accession>A0A0N8VMC0</accession>
<dbReference type="OrthoDB" id="674804at2"/>
<comment type="caution">
    <text evidence="1">The sequence shown here is derived from an EMBL/GenBank/DDBJ whole genome shotgun (WGS) entry which is preliminary data.</text>
</comment>
<evidence type="ECO:0000313" key="1">
    <source>
        <dbReference type="EMBL" id="KQB38900.1"/>
    </source>
</evidence>
<proteinExistence type="predicted"/>
<protein>
    <submittedName>
        <fullName evidence="1">Uncharacterized protein</fullName>
    </submittedName>
</protein>
<dbReference type="RefSeq" id="WP_055096784.1">
    <property type="nucleotide sequence ID" value="NZ_JRLF01000013.1"/>
</dbReference>
<sequence>MKYKYNFRPAYKSQELLIEIFSGAENEDFLSDFLNAISEINPKVDSIKNLWMNDEHLFEITSDIGFFLLSKDIWDLAFIMSEENQECINKINSILSEDKNFQKIEVNFEDYK</sequence>
<dbReference type="Proteomes" id="UP000050443">
    <property type="component" value="Unassembled WGS sequence"/>
</dbReference>
<evidence type="ECO:0000313" key="2">
    <source>
        <dbReference type="Proteomes" id="UP000050443"/>
    </source>
</evidence>
<dbReference type="PATRIC" id="fig|362413.3.peg.1519"/>
<dbReference type="AlphaFoldDB" id="A0A0N8VMC0"/>
<dbReference type="STRING" id="362413.RC62_1563"/>
<gene>
    <name evidence="1" type="ORF">RC62_1563</name>
</gene>